<reference evidence="1 2" key="1">
    <citation type="submission" date="2023-01" db="EMBL/GenBank/DDBJ databases">
        <title>Analysis of 21 Apiospora genomes using comparative genomics revels a genus with tremendous synthesis potential of carbohydrate active enzymes and secondary metabolites.</title>
        <authorList>
            <person name="Sorensen T."/>
        </authorList>
    </citation>
    <scope>NUCLEOTIDE SEQUENCE [LARGE SCALE GENOMIC DNA]</scope>
    <source>
        <strain evidence="1 2">CBS 117206</strain>
    </source>
</reference>
<proteinExistence type="predicted"/>
<gene>
    <name evidence="1" type="ORF">PG999_009919</name>
</gene>
<dbReference type="EMBL" id="JAQQWP010000008">
    <property type="protein sequence ID" value="KAK8106560.1"/>
    <property type="molecule type" value="Genomic_DNA"/>
</dbReference>
<dbReference type="Proteomes" id="UP001392437">
    <property type="component" value="Unassembled WGS sequence"/>
</dbReference>
<accession>A0AAW0QVH8</accession>
<dbReference type="AlphaFoldDB" id="A0AAW0QVH8"/>
<organism evidence="1 2">
    <name type="scientific">Apiospora kogelbergensis</name>
    <dbReference type="NCBI Taxonomy" id="1337665"/>
    <lineage>
        <taxon>Eukaryota</taxon>
        <taxon>Fungi</taxon>
        <taxon>Dikarya</taxon>
        <taxon>Ascomycota</taxon>
        <taxon>Pezizomycotina</taxon>
        <taxon>Sordariomycetes</taxon>
        <taxon>Xylariomycetidae</taxon>
        <taxon>Amphisphaeriales</taxon>
        <taxon>Apiosporaceae</taxon>
        <taxon>Apiospora</taxon>
    </lineage>
</organism>
<protein>
    <submittedName>
        <fullName evidence="1">Uncharacterized protein</fullName>
    </submittedName>
</protein>
<comment type="caution">
    <text evidence="1">The sequence shown here is derived from an EMBL/GenBank/DDBJ whole genome shotgun (WGS) entry which is preliminary data.</text>
</comment>
<evidence type="ECO:0000313" key="2">
    <source>
        <dbReference type="Proteomes" id="UP001392437"/>
    </source>
</evidence>
<evidence type="ECO:0000313" key="1">
    <source>
        <dbReference type="EMBL" id="KAK8106560.1"/>
    </source>
</evidence>
<keyword evidence="2" id="KW-1185">Reference proteome</keyword>
<sequence>MAEKANNLAQKLYRDAFVRDPGNFEISYATGFGDECVTILGMDGERNDSILDSSPPVPLLCANAGPLLRDQFPAKEQTNDRPIDGTDGKNLFLKVENAIKSKTANLRVCPIIAICEVFVANWPEVVKYVPEGGCLCKTFFYLPAYKTAPGSRPPIERPPSRKKW</sequence>
<name>A0AAW0QVH8_9PEZI</name>